<dbReference type="Gene3D" id="1.10.10.350">
    <property type="match status" value="1"/>
</dbReference>
<comment type="catalytic activity">
    <reaction evidence="8">
        <text>tRNA(Glu) + L-glutamate + ATP = L-glutamyl-tRNA(Glu) + AMP + diphosphate</text>
        <dbReference type="Rhea" id="RHEA:23540"/>
        <dbReference type="Rhea" id="RHEA-COMP:9663"/>
        <dbReference type="Rhea" id="RHEA-COMP:9680"/>
        <dbReference type="ChEBI" id="CHEBI:29985"/>
        <dbReference type="ChEBI" id="CHEBI:30616"/>
        <dbReference type="ChEBI" id="CHEBI:33019"/>
        <dbReference type="ChEBI" id="CHEBI:78442"/>
        <dbReference type="ChEBI" id="CHEBI:78520"/>
        <dbReference type="ChEBI" id="CHEBI:456215"/>
        <dbReference type="EC" id="6.1.1.17"/>
    </reaction>
</comment>
<evidence type="ECO:0000259" key="9">
    <source>
        <dbReference type="Pfam" id="PF00749"/>
    </source>
</evidence>
<dbReference type="GO" id="GO:0000049">
    <property type="term" value="F:tRNA binding"/>
    <property type="evidence" value="ECO:0007669"/>
    <property type="project" value="InterPro"/>
</dbReference>
<gene>
    <name evidence="8" type="primary">gltX</name>
    <name evidence="11" type="ORF">WH96_18295</name>
</gene>
<evidence type="ECO:0000256" key="5">
    <source>
        <dbReference type="ARBA" id="ARBA00022840"/>
    </source>
</evidence>
<evidence type="ECO:0000256" key="3">
    <source>
        <dbReference type="ARBA" id="ARBA00022598"/>
    </source>
</evidence>
<dbReference type="InterPro" id="IPR020058">
    <property type="entry name" value="Glu/Gln-tRNA-synth_Ib_cat-dom"/>
</dbReference>
<dbReference type="PANTHER" id="PTHR43311">
    <property type="entry name" value="GLUTAMATE--TRNA LIGASE"/>
    <property type="match status" value="1"/>
</dbReference>
<dbReference type="HAMAP" id="MF_00022">
    <property type="entry name" value="Glu_tRNA_synth_type1"/>
    <property type="match status" value="1"/>
</dbReference>
<accession>A0A0H2MEV4</accession>
<keyword evidence="5 8" id="KW-0067">ATP-binding</keyword>
<sequence>MKVRFAPSPTGRLHAGNARIAVLNWLMAKKAGGSFLLRLDDTDTERSTEEYAKSIQTDLKWLGLEWDEFAVQSHRMDRYELAAEKLKADGRLYPCYETSDELGLKRKIALQAGRPPIYDREALKLTPEDIAKYEAEGRQAHWRFKLEHKDIDWTDLVRGDVHFEGQHLTDPVLIREDGRPLYTLTSCVDDIELDVTHVLRGEDHVSNTAVQVQLFEALGGKVPEFAHISLMVGADGSGLSKRLGSLSLESLREEEGFEPMALNSYLARLGTPDPIEVRQAPGALTELFDIARFGRATPRFDPVELGHLNAKVLHDADFAAIKSRLQDGFDEDLWEVVRPNLEKLSDTQSWFDICRGAVTPDIADEDAEFLSLAAEKLPEGDWDQGTWKALTTLLKNETGRKGKQLFMPLRKALTGQQHGPELAQLLPVIGRERAEARLKGQTA</sequence>
<dbReference type="SUPFAM" id="SSF48163">
    <property type="entry name" value="An anticodon-binding domain of class I aminoacyl-tRNA synthetases"/>
    <property type="match status" value="1"/>
</dbReference>
<dbReference type="STRING" id="1489064.WH96_18295"/>
<keyword evidence="6 8" id="KW-0648">Protein biosynthesis</keyword>
<reference evidence="11 12" key="1">
    <citation type="submission" date="2015-03" db="EMBL/GenBank/DDBJ databases">
        <title>Genome Sequence of Kiloniella spongiae MEBiC09566, isolated from a marine sponge.</title>
        <authorList>
            <person name="Shao Z."/>
            <person name="Wang L."/>
            <person name="Li X."/>
        </authorList>
    </citation>
    <scope>NUCLEOTIDE SEQUENCE [LARGE SCALE GENOMIC DNA]</scope>
    <source>
        <strain evidence="11 12">MEBiC09566</strain>
    </source>
</reference>
<comment type="subunit">
    <text evidence="8">Monomer.</text>
</comment>
<feature type="domain" description="Aminoacyl-tRNA synthetase class I anticodon-binding" evidence="10">
    <location>
        <begin position="363"/>
        <end position="439"/>
    </location>
</feature>
<dbReference type="InterPro" id="IPR020751">
    <property type="entry name" value="aa-tRNA-synth_I_codon-bd_sub2"/>
</dbReference>
<keyword evidence="12" id="KW-1185">Reference proteome</keyword>
<dbReference type="InterPro" id="IPR049940">
    <property type="entry name" value="GluQ/Sye"/>
</dbReference>
<evidence type="ECO:0000313" key="12">
    <source>
        <dbReference type="Proteomes" id="UP000035444"/>
    </source>
</evidence>
<dbReference type="EMBL" id="LAQL01000017">
    <property type="protein sequence ID" value="KLN59267.1"/>
    <property type="molecule type" value="Genomic_DNA"/>
</dbReference>
<dbReference type="SUPFAM" id="SSF52374">
    <property type="entry name" value="Nucleotidylyl transferase"/>
    <property type="match status" value="1"/>
</dbReference>
<name>A0A0H2MEV4_9PROT</name>
<keyword evidence="3 8" id="KW-0436">Ligase</keyword>
<comment type="similarity">
    <text evidence="1 8">Belongs to the class-I aminoacyl-tRNA synthetase family. Glutamate--tRNA ligase type 1 subfamily.</text>
</comment>
<dbReference type="GO" id="GO:0006424">
    <property type="term" value="P:glutamyl-tRNA aminoacylation"/>
    <property type="evidence" value="ECO:0007669"/>
    <property type="project" value="UniProtKB-UniRule"/>
</dbReference>
<dbReference type="PRINTS" id="PR00987">
    <property type="entry name" value="TRNASYNTHGLU"/>
</dbReference>
<dbReference type="GO" id="GO:0005737">
    <property type="term" value="C:cytoplasm"/>
    <property type="evidence" value="ECO:0007669"/>
    <property type="project" value="UniProtKB-SubCell"/>
</dbReference>
<dbReference type="Pfam" id="PF00749">
    <property type="entry name" value="tRNA-synt_1c"/>
    <property type="match status" value="1"/>
</dbReference>
<dbReference type="Pfam" id="PF19269">
    <property type="entry name" value="Anticodon_2"/>
    <property type="match status" value="1"/>
</dbReference>
<evidence type="ECO:0000313" key="11">
    <source>
        <dbReference type="EMBL" id="KLN59267.1"/>
    </source>
</evidence>
<dbReference type="PANTHER" id="PTHR43311:SF2">
    <property type="entry name" value="GLUTAMATE--TRNA LIGASE, MITOCHONDRIAL-RELATED"/>
    <property type="match status" value="1"/>
</dbReference>
<evidence type="ECO:0000256" key="2">
    <source>
        <dbReference type="ARBA" id="ARBA00022490"/>
    </source>
</evidence>
<dbReference type="GO" id="GO:0004818">
    <property type="term" value="F:glutamate-tRNA ligase activity"/>
    <property type="evidence" value="ECO:0007669"/>
    <property type="project" value="UniProtKB-UniRule"/>
</dbReference>
<keyword evidence="2 8" id="KW-0963">Cytoplasm</keyword>
<comment type="function">
    <text evidence="8">Catalyzes the attachment of glutamate to tRNA(Glu) in a two-step reaction: glutamate is first activated by ATP to form Glu-AMP and then transferred to the acceptor end of tRNA(Glu).</text>
</comment>
<comment type="caution">
    <text evidence="11">The sequence shown here is derived from an EMBL/GenBank/DDBJ whole genome shotgun (WGS) entry which is preliminary data.</text>
</comment>
<protein>
    <recommendedName>
        <fullName evidence="8">Glutamate--tRNA ligase</fullName>
        <ecNumber evidence="8">6.1.1.17</ecNumber>
    </recommendedName>
    <alternativeName>
        <fullName evidence="8">Glutamyl-tRNA synthetase</fullName>
        <shortName evidence="8">GluRS</shortName>
    </alternativeName>
</protein>
<feature type="binding site" evidence="8">
    <location>
        <position position="241"/>
    </location>
    <ligand>
        <name>ATP</name>
        <dbReference type="ChEBI" id="CHEBI:30616"/>
    </ligand>
</feature>
<evidence type="ECO:0000259" key="10">
    <source>
        <dbReference type="Pfam" id="PF19269"/>
    </source>
</evidence>
<dbReference type="InterPro" id="IPR045462">
    <property type="entry name" value="aa-tRNA-synth_I_cd-bd"/>
</dbReference>
<dbReference type="Proteomes" id="UP000035444">
    <property type="component" value="Unassembled WGS sequence"/>
</dbReference>
<feature type="short sequence motif" description="'KMSKS' region" evidence="8">
    <location>
        <begin position="238"/>
        <end position="242"/>
    </location>
</feature>
<proteinExistence type="inferred from homology"/>
<dbReference type="InterPro" id="IPR008925">
    <property type="entry name" value="aa_tRNA-synth_I_cd-bd_sf"/>
</dbReference>
<evidence type="ECO:0000256" key="4">
    <source>
        <dbReference type="ARBA" id="ARBA00022741"/>
    </source>
</evidence>
<dbReference type="RefSeq" id="WP_047765680.1">
    <property type="nucleotide sequence ID" value="NZ_LAQL01000017.1"/>
</dbReference>
<keyword evidence="7 8" id="KW-0030">Aminoacyl-tRNA synthetase</keyword>
<organism evidence="11 12">
    <name type="scientific">Kiloniella spongiae</name>
    <dbReference type="NCBI Taxonomy" id="1489064"/>
    <lineage>
        <taxon>Bacteria</taxon>
        <taxon>Pseudomonadati</taxon>
        <taxon>Pseudomonadota</taxon>
        <taxon>Alphaproteobacteria</taxon>
        <taxon>Rhodospirillales</taxon>
        <taxon>Kiloniellaceae</taxon>
        <taxon>Kiloniella</taxon>
    </lineage>
</organism>
<feature type="domain" description="Glutamyl/glutaminyl-tRNA synthetase class Ib catalytic" evidence="9">
    <location>
        <begin position="2"/>
        <end position="272"/>
    </location>
</feature>
<dbReference type="AlphaFoldDB" id="A0A0H2MEV4"/>
<feature type="short sequence motif" description="'HIGH' region" evidence="8">
    <location>
        <begin position="7"/>
        <end position="17"/>
    </location>
</feature>
<dbReference type="InterPro" id="IPR014729">
    <property type="entry name" value="Rossmann-like_a/b/a_fold"/>
</dbReference>
<comment type="subcellular location">
    <subcellularLocation>
        <location evidence="8">Cytoplasm</location>
    </subcellularLocation>
</comment>
<keyword evidence="4 8" id="KW-0547">Nucleotide-binding</keyword>
<dbReference type="EC" id="6.1.1.17" evidence="8"/>
<dbReference type="PROSITE" id="PS00178">
    <property type="entry name" value="AA_TRNA_LIGASE_I"/>
    <property type="match status" value="1"/>
</dbReference>
<dbReference type="PATRIC" id="fig|1489064.4.peg.661"/>
<evidence type="ECO:0000256" key="6">
    <source>
        <dbReference type="ARBA" id="ARBA00022917"/>
    </source>
</evidence>
<evidence type="ECO:0000256" key="8">
    <source>
        <dbReference type="HAMAP-Rule" id="MF_00022"/>
    </source>
</evidence>
<comment type="caution">
    <text evidence="8">Lacks conserved residue(s) required for the propagation of feature annotation.</text>
</comment>
<dbReference type="InterPro" id="IPR000924">
    <property type="entry name" value="Glu/Gln-tRNA-synth"/>
</dbReference>
<evidence type="ECO:0000256" key="7">
    <source>
        <dbReference type="ARBA" id="ARBA00023146"/>
    </source>
</evidence>
<dbReference type="GO" id="GO:0005524">
    <property type="term" value="F:ATP binding"/>
    <property type="evidence" value="ECO:0007669"/>
    <property type="project" value="UniProtKB-UniRule"/>
</dbReference>
<dbReference type="InterPro" id="IPR004527">
    <property type="entry name" value="Glu-tRNA-ligase_bac/mito"/>
</dbReference>
<evidence type="ECO:0000256" key="1">
    <source>
        <dbReference type="ARBA" id="ARBA00007894"/>
    </source>
</evidence>
<dbReference type="OrthoDB" id="9807503at2"/>
<dbReference type="InterPro" id="IPR001412">
    <property type="entry name" value="aa-tRNA-synth_I_CS"/>
</dbReference>
<dbReference type="NCBIfam" id="TIGR00464">
    <property type="entry name" value="gltX_bact"/>
    <property type="match status" value="1"/>
</dbReference>
<dbReference type="Gene3D" id="3.40.50.620">
    <property type="entry name" value="HUPs"/>
    <property type="match status" value="1"/>
</dbReference>